<dbReference type="EMBL" id="AGNK02006138">
    <property type="status" value="NOT_ANNOTATED_CDS"/>
    <property type="molecule type" value="Genomic_DNA"/>
</dbReference>
<name>K4APF8_SETIT</name>
<proteinExistence type="predicted"/>
<dbReference type="InParanoid" id="K4APF8"/>
<keyword evidence="2" id="KW-1185">Reference proteome</keyword>
<protein>
    <submittedName>
        <fullName evidence="1">Uncharacterized protein</fullName>
    </submittedName>
</protein>
<sequence length="43" mass="5077">MAISQHYNLHTFFINCYNSSIVENIRNILLFTLILIRSLVYTS</sequence>
<dbReference type="AlphaFoldDB" id="K4APF8"/>
<reference evidence="2" key="1">
    <citation type="journal article" date="2012" name="Nat. Biotechnol.">
        <title>Reference genome sequence of the model plant Setaria.</title>
        <authorList>
            <person name="Bennetzen J.L."/>
            <person name="Schmutz J."/>
            <person name="Wang H."/>
            <person name="Percifield R."/>
            <person name="Hawkins J."/>
            <person name="Pontaroli A.C."/>
            <person name="Estep M."/>
            <person name="Feng L."/>
            <person name="Vaughn J.N."/>
            <person name="Grimwood J."/>
            <person name="Jenkins J."/>
            <person name="Barry K."/>
            <person name="Lindquist E."/>
            <person name="Hellsten U."/>
            <person name="Deshpande S."/>
            <person name="Wang X."/>
            <person name="Wu X."/>
            <person name="Mitros T."/>
            <person name="Triplett J."/>
            <person name="Yang X."/>
            <person name="Ye C.Y."/>
            <person name="Mauro-Herrera M."/>
            <person name="Wang L."/>
            <person name="Li P."/>
            <person name="Sharma M."/>
            <person name="Sharma R."/>
            <person name="Ronald P.C."/>
            <person name="Panaud O."/>
            <person name="Kellogg E.A."/>
            <person name="Brutnell T.P."/>
            <person name="Doust A.N."/>
            <person name="Tuskan G.A."/>
            <person name="Rokhsar D."/>
            <person name="Devos K.M."/>
        </authorList>
    </citation>
    <scope>NUCLEOTIDE SEQUENCE [LARGE SCALE GENOMIC DNA]</scope>
    <source>
        <strain evidence="2">cv. Yugu1</strain>
    </source>
</reference>
<accession>K4APF8</accession>
<dbReference type="EnsemblPlants" id="KQK92798">
    <property type="protein sequence ID" value="KQK92798"/>
    <property type="gene ID" value="SETIT_040806mg"/>
</dbReference>
<evidence type="ECO:0000313" key="2">
    <source>
        <dbReference type="Proteomes" id="UP000004995"/>
    </source>
</evidence>
<organism evidence="1 2">
    <name type="scientific">Setaria italica</name>
    <name type="common">Foxtail millet</name>
    <name type="synonym">Panicum italicum</name>
    <dbReference type="NCBI Taxonomy" id="4555"/>
    <lineage>
        <taxon>Eukaryota</taxon>
        <taxon>Viridiplantae</taxon>
        <taxon>Streptophyta</taxon>
        <taxon>Embryophyta</taxon>
        <taxon>Tracheophyta</taxon>
        <taxon>Spermatophyta</taxon>
        <taxon>Magnoliopsida</taxon>
        <taxon>Liliopsida</taxon>
        <taxon>Poales</taxon>
        <taxon>Poaceae</taxon>
        <taxon>PACMAD clade</taxon>
        <taxon>Panicoideae</taxon>
        <taxon>Panicodae</taxon>
        <taxon>Paniceae</taxon>
        <taxon>Cenchrinae</taxon>
        <taxon>Setaria</taxon>
    </lineage>
</organism>
<dbReference type="HOGENOM" id="CLU_3243162_0_0_1"/>
<evidence type="ECO:0000313" key="1">
    <source>
        <dbReference type="EnsemblPlants" id="KQK92798"/>
    </source>
</evidence>
<dbReference type="Gramene" id="KQK92798">
    <property type="protein sequence ID" value="KQK92798"/>
    <property type="gene ID" value="SETIT_040806mg"/>
</dbReference>
<reference evidence="1" key="2">
    <citation type="submission" date="2018-08" db="UniProtKB">
        <authorList>
            <consortium name="EnsemblPlants"/>
        </authorList>
    </citation>
    <scope>IDENTIFICATION</scope>
    <source>
        <strain evidence="1">Yugu1</strain>
    </source>
</reference>
<dbReference type="Proteomes" id="UP000004995">
    <property type="component" value="Unassembled WGS sequence"/>
</dbReference>